<evidence type="ECO:0000256" key="11">
    <source>
        <dbReference type="ARBA" id="ARBA00023157"/>
    </source>
</evidence>
<dbReference type="Pfam" id="PF25020">
    <property type="entry name" value="TTR_TEN1-4"/>
    <property type="match status" value="1"/>
</dbReference>
<proteinExistence type="inferred from homology"/>
<protein>
    <submittedName>
        <fullName evidence="18">Teneurin-m isoform X1</fullName>
    </submittedName>
</protein>
<dbReference type="InterPro" id="IPR011041">
    <property type="entry name" value="Quinoprot_gluc/sorb_DH_b-prop"/>
</dbReference>
<dbReference type="Pfam" id="PF25021">
    <property type="entry name" value="TEN_NHL"/>
    <property type="match status" value="1"/>
</dbReference>
<keyword evidence="8" id="KW-0677">Repeat</keyword>
<dbReference type="Gene3D" id="2.120.10.30">
    <property type="entry name" value="TolB, C-terminal domain"/>
    <property type="match status" value="2"/>
</dbReference>
<feature type="compositionally biased region" description="Pro residues" evidence="14">
    <location>
        <begin position="193"/>
        <end position="208"/>
    </location>
</feature>
<dbReference type="NCBIfam" id="TIGR03696">
    <property type="entry name" value="Rhs_assc_core"/>
    <property type="match status" value="1"/>
</dbReference>
<dbReference type="InterPro" id="IPR000742">
    <property type="entry name" value="EGF"/>
</dbReference>
<dbReference type="GO" id="GO:0008045">
    <property type="term" value="P:motor neuron axon guidance"/>
    <property type="evidence" value="ECO:0007669"/>
    <property type="project" value="TreeGrafter"/>
</dbReference>
<dbReference type="SUPFAM" id="SSF101898">
    <property type="entry name" value="NHL repeat"/>
    <property type="match status" value="1"/>
</dbReference>
<evidence type="ECO:0000313" key="18">
    <source>
        <dbReference type="RefSeq" id="XP_029639320.1"/>
    </source>
</evidence>
<feature type="domain" description="EGF-like" evidence="16">
    <location>
        <begin position="789"/>
        <end position="824"/>
    </location>
</feature>
<accession>A0A6P7SM04</accession>
<evidence type="ECO:0000256" key="8">
    <source>
        <dbReference type="ARBA" id="ARBA00022737"/>
    </source>
</evidence>
<evidence type="ECO:0000256" key="14">
    <source>
        <dbReference type="SAM" id="MobiDB-lite"/>
    </source>
</evidence>
<evidence type="ECO:0000256" key="6">
    <source>
        <dbReference type="ARBA" id="ARBA00022536"/>
    </source>
</evidence>
<feature type="disulfide bond" evidence="13">
    <location>
        <begin position="814"/>
        <end position="823"/>
    </location>
</feature>
<evidence type="ECO:0000256" key="2">
    <source>
        <dbReference type="ARBA" id="ARBA00004236"/>
    </source>
</evidence>
<keyword evidence="6 13" id="KW-0245">EGF-like domain</keyword>
<evidence type="ECO:0000256" key="1">
    <source>
        <dbReference type="ARBA" id="ARBA00004167"/>
    </source>
</evidence>
<evidence type="ECO:0000256" key="4">
    <source>
        <dbReference type="ARBA" id="ARBA00009385"/>
    </source>
</evidence>
<dbReference type="FunFam" id="2.120.10.30:FF:000006">
    <property type="entry name" value="Teneurin transmembrane protein 4"/>
    <property type="match status" value="1"/>
</dbReference>
<dbReference type="InterPro" id="IPR006530">
    <property type="entry name" value="YD"/>
</dbReference>
<dbReference type="PROSITE" id="PS01186">
    <property type="entry name" value="EGF_2"/>
    <property type="match status" value="3"/>
</dbReference>
<evidence type="ECO:0000256" key="10">
    <source>
        <dbReference type="ARBA" id="ARBA00023136"/>
    </source>
</evidence>
<dbReference type="PANTHER" id="PTHR11219">
    <property type="entry name" value="TENEURIN AND N-ACETYLGLUCOSAMINE-1-PHOSPHODIESTER ALPHA-N-ACETYLGLUCOSAMINIDASE"/>
    <property type="match status" value="1"/>
</dbReference>
<feature type="disulfide bond" evidence="13">
    <location>
        <begin position="613"/>
        <end position="622"/>
    </location>
</feature>
<keyword evidence="5" id="KW-1003">Cell membrane</keyword>
<evidence type="ECO:0000256" key="5">
    <source>
        <dbReference type="ARBA" id="ARBA00022475"/>
    </source>
</evidence>
<dbReference type="SMART" id="SM00181">
    <property type="entry name" value="EGF"/>
    <property type="match status" value="8"/>
</dbReference>
<comment type="caution">
    <text evidence="13">Lacks conserved residue(s) required for the propagation of feature annotation.</text>
</comment>
<dbReference type="PROSITE" id="PS50026">
    <property type="entry name" value="EGF_3"/>
    <property type="match status" value="2"/>
</dbReference>
<dbReference type="Proteomes" id="UP000515154">
    <property type="component" value="Linkage group LG7"/>
</dbReference>
<dbReference type="Pfam" id="PF23093">
    <property type="entry name" value="GBD_Tenm3"/>
    <property type="match status" value="1"/>
</dbReference>
<dbReference type="Pfam" id="PF23538">
    <property type="entry name" value="Teneurin_ABD"/>
    <property type="match status" value="1"/>
</dbReference>
<feature type="transmembrane region" description="Helical" evidence="15">
    <location>
        <begin position="369"/>
        <end position="394"/>
    </location>
</feature>
<keyword evidence="12" id="KW-0966">Cell projection</keyword>
<evidence type="ECO:0000256" key="12">
    <source>
        <dbReference type="ARBA" id="ARBA00023273"/>
    </source>
</evidence>
<keyword evidence="10 15" id="KW-0472">Membrane</keyword>
<feature type="region of interest" description="Disordered" evidence="14">
    <location>
        <begin position="118"/>
        <end position="154"/>
    </location>
</feature>
<dbReference type="InterPro" id="IPR022385">
    <property type="entry name" value="Rhs_assc_core"/>
</dbReference>
<dbReference type="Pfam" id="PF15636">
    <property type="entry name" value="Tox-GHH"/>
    <property type="match status" value="1"/>
</dbReference>
<evidence type="ECO:0000256" key="3">
    <source>
        <dbReference type="ARBA" id="ARBA00004316"/>
    </source>
</evidence>
<dbReference type="InterPro" id="IPR057629">
    <property type="entry name" value="Teneurin1-4_GBD"/>
</dbReference>
<keyword evidence="17" id="KW-1185">Reference proteome</keyword>
<dbReference type="FunFam" id="2.10.25.10:FF:000021">
    <property type="entry name" value="Teneurin transmembrane protein 2"/>
    <property type="match status" value="1"/>
</dbReference>
<dbReference type="InterPro" id="IPR056822">
    <property type="entry name" value="TEN_NHL"/>
</dbReference>
<dbReference type="GO" id="GO:0042995">
    <property type="term" value="C:cell projection"/>
    <property type="evidence" value="ECO:0007669"/>
    <property type="project" value="UniProtKB-SubCell"/>
</dbReference>
<feature type="region of interest" description="Disordered" evidence="14">
    <location>
        <begin position="1"/>
        <end position="40"/>
    </location>
</feature>
<feature type="domain" description="EGF-like" evidence="16">
    <location>
        <begin position="587"/>
        <end position="623"/>
    </location>
</feature>
<sequence length="2799" mass="315620">MDGNSKSKNRESRTHRARRAKNSGSRTYSSSDEDFHSDDNLRPYEEVKIAHHDKKLSGLVRYSRYTGWPAGAAPPSVMAYGACPLQQCNADQSPTMAPDDMADFYNYASAGSDGDIETDYGISSSHPRFSHRQKSTNASHHHIDSESSSLSSSAGLASSHLKDANVCAKLSDSDGTDQETATIHYGHAGTLQLPPPSLPPPPPPPPIEDIPQRSPVASTRRKSFGPSQRGNYSEVENTCRRCNYSEGEGDFEQHYLVQTTSSNVFLPPDAQPRFPRTVPPARQGSVGQGQYQQVSGSDYPRHFQNGDPNAMNQATLDRHTYTFPQFAATATTVTTYPPPPQDYTVCYSKFSNASHRVKKQLKQRCSWKCMALLLLIISVALLACVAYFAAMLVFEEKERVANDASPQYIDGAFNTSRGSGGGYSTAGGGSRGSSSTTALPSPSIVHLGQLQQLKIPPKSFWQSKFEQLDPGFIKINFTIPDHAVLGIYGRKNLPPTHVQFEFFEIFSGSRLVKRSLSWRDSPGKNTAIIQYLTAGVWYFAIYNDNNKPQKVAFVTNVKGHLDTNCLHDCYHHGECKNKRCICYPGYSGKYCGQNTCPVLCNGNGYYNEGLCQCHPGWKGQECEIPANACEVPDCNGNGECVHGQCICNNGYKGPDCSVLDCINNCSSNGLCSLGRCICFQGYKGPSCNQQDIINLEHLCSKDCSGHGTYNIKTDQCNCDWHFTGEKCETEVCLLDCFHGYCENKECVCHNGWTGPLCDMLACDPRCDSHGFCNNGTCICKTGWNGKHCTLDGCPGECNGNGDCQKYLEGWKCSCNKGWKGKACDIAIESACEDRVDNDKDGLRDCQDPDCCDSRVCKGDSNCKTSPDPLDILLRKQSTSTTASFFEKMKFLIENNSVQTYATRHAFNESQVSVISGSVLTRDGSSLIGVRVGVVTQPLYGYTFTRAGGRFDILVNGGGSVTLQFNREPFPAQSASVLVPWNQIITMDTVIMTLEDDDWIAPNPILCNVEHQYYLLRPVVLSTWQHTQLGACPEKTTIIPESQVLQESLSIPHTNVHLVYHSSESAGYMSVILIQMTPSRIPESLAVVHLRVSVEGIVMEKVFEADPNLKYTFSWNRRNVYRQKVYGIVTARVFVGYQYQNCHYIFWEARSTTMSGYDLTSSEIGGWNLDIHHTYNFQEGILHKGDGTNIYLKEKPKKLVNILGNGSRRKLLGDNSDGKALDKQLLAPVALASGLDGSLYVGDYNLIRKLSPSREEVASILQMSTSSIAYKYYMTVSPVDGRLYISDSMSHKILRVKTMGPVRRLEENFEVIAGNGEECTPGETALCGDGSLAVKARLSHPKGIAINKDGVIYFADGPNIRHVSTNGRISTLIGSQELVGKWTPLPCDEIVSADKVSLRWPTALAIDPLDDTLHILDNKVVLKFTLDKKLIVVAGRQAHCPLKQTSFLPTGILSDDEQASSIANHVSLSSPESMTFSPHGDLYIVESDSHQINRVRVVTTDGRIHHFAGAKSKCDCEKPNCKCYDSKETLAAQALLYTPTSITVTPDGVMHIADMGNLRLYSIVSELPQPNLLNQYEVMSPETQELYIFNKNGQHQYSINIMTNLFMYNYTYSVNSFYGKLVEVSDAAGNRIQIKRSFDLQAQFILAPDGSKCKINTDNIYLLHRFIAPDNKSSTFKYLPSSGLLVSKHMSNGKTYFYEYDMMGRLLKGSQPTGEITSLETDVNTTGSIVHVTTDSSDAVALATYGRVQSVLHVFKEDTMLSAGIDRAVQTKVTYLPDGAVVIVFPSNLTVALETRGHPILESKHRMHFKRKMIIPNLYVHRLEWRFYLDRSGRPKQNRLLERIGRRLRVGPYFSRHASMHGSHDDGYKGKALLINGVNLLTVEYNRETNTETVMDKSMRDILTVVYDNTGLPTHFLPNTGHNDLNISYTRHGAVEKWQYGELTEQRMYEKGMMVEKISTNGAQYRYIYSYGLKPTDIILPSGKQYRFHYDSEGNLISVTMPSLGVHRFAYVTSIRFQRYLYYPPKAQLPFIKDIDGNGKLRQILYPSERKRVIYRYNNHFQPVTILFDDSHISYGYDSQTGKLNKLEAFYTGYGCQYLYYHSSTLISSIEVQFQQDRQLIGAKSFYNYDNNFRLTYMHIVFTNNETTSTNFSYNTNTGKLANIKQFKVNWPLPDREIISDENVKINREYDHYGRLKDIEYKFIEAQRFKLEINYDHTNRIHEWRRKIGHVNSEAVEYVYDIDNNVIDVLIDDKRAWHFGYDANGNIAKITTDGRTKELHFDEADHIKKYGEKYYKFDPDGFMVQRNKEHLYFNSLGQLRSVTKTEEYKVFFSYDPIGRLVVFKDLVGNVLQYFYLDVEHPERITHTYNHGNGDTTQYHYDELGHLVSMERRGNSYYIANDPTGTPLVVFDIQGNVMKQMSYDPLGSVTSDTNPHFEFSFGFQGGIHNPITKLLHIRNRVYDPQIGRWVAPDFSNVFEKVKDAIEKPEVLNIYQYHLLVNLHTKNRKYPLTDLADWLLLLGYDVRSLAPDVTYTGEIRGHKKGCHDVELLPTSSAFECTFRRDMDNLLMMSTVSSSKITPKQPTPVLKPAHVPFILGNGIILSVVDERVLVNFVDNTPEILRKTASVLLNNSDIIDMHFTIKGKAIHYFVKVDTNQADMDLGSLNLRGKPVVFMENGINITVHKIQHTDGFHARSHEEIDIRLHGNYSIMNIRYGTDATHEKHRVLQHAKERAVMHAWAREKYWLQNSLPSEYLWSEQEKYEIKTVGYAEGYIGIYIRNPEEYPELADDCNNIRLLKRTR</sequence>
<dbReference type="Pfam" id="PF25023">
    <property type="entry name" value="TEN_YD-shell"/>
    <property type="match status" value="1"/>
</dbReference>
<evidence type="ECO:0000259" key="16">
    <source>
        <dbReference type="PROSITE" id="PS50026"/>
    </source>
</evidence>
<dbReference type="InterPro" id="IPR057627">
    <property type="entry name" value="FN-plug_TEN1-4"/>
</dbReference>
<comment type="similarity">
    <text evidence="4">Belongs to the tenascin family. Teneurin subfamily.</text>
</comment>
<dbReference type="PROSITE" id="PS00022">
    <property type="entry name" value="EGF_1"/>
    <property type="match status" value="4"/>
</dbReference>
<dbReference type="InterPro" id="IPR056820">
    <property type="entry name" value="TEN_TTR-like"/>
</dbReference>
<dbReference type="SUPFAM" id="SSF49464">
    <property type="entry name" value="Carboxypeptidase regulatory domain-like"/>
    <property type="match status" value="1"/>
</dbReference>
<dbReference type="Pfam" id="PF25024">
    <property type="entry name" value="EGF_TEN"/>
    <property type="match status" value="1"/>
</dbReference>
<dbReference type="InterPro" id="IPR051216">
    <property type="entry name" value="Teneurin"/>
</dbReference>
<dbReference type="NCBIfam" id="TIGR01643">
    <property type="entry name" value="YD_repeat_2x"/>
    <property type="match status" value="1"/>
</dbReference>
<name>A0A6P7SM04_9MOLL</name>
<evidence type="ECO:0000313" key="17">
    <source>
        <dbReference type="Proteomes" id="UP000515154"/>
    </source>
</evidence>
<feature type="disulfide bond" evidence="13">
    <location>
        <begin position="793"/>
        <end position="803"/>
    </location>
</feature>
<dbReference type="PANTHER" id="PTHR11219:SF69">
    <property type="entry name" value="TENEURIN-A"/>
    <property type="match status" value="1"/>
</dbReference>
<dbReference type="KEGG" id="osn:115214302"/>
<evidence type="ECO:0000256" key="13">
    <source>
        <dbReference type="PROSITE-ProRule" id="PRU00076"/>
    </source>
</evidence>
<dbReference type="SUPFAM" id="SSF50952">
    <property type="entry name" value="Soluble quinoprotein glucose dehydrogenase"/>
    <property type="match status" value="1"/>
</dbReference>
<dbReference type="FunFam" id="2.10.25.10:FF:000013">
    <property type="entry name" value="Teneurin transmembrane protein 4"/>
    <property type="match status" value="1"/>
</dbReference>
<organism evidence="17 18">
    <name type="scientific">Octopus sinensis</name>
    <name type="common">East Asian common octopus</name>
    <dbReference type="NCBI Taxonomy" id="2607531"/>
    <lineage>
        <taxon>Eukaryota</taxon>
        <taxon>Metazoa</taxon>
        <taxon>Spiralia</taxon>
        <taxon>Lophotrochozoa</taxon>
        <taxon>Mollusca</taxon>
        <taxon>Cephalopoda</taxon>
        <taxon>Coleoidea</taxon>
        <taxon>Octopodiformes</taxon>
        <taxon>Octopoda</taxon>
        <taxon>Incirrata</taxon>
        <taxon>Octopodidae</taxon>
        <taxon>Octopus</taxon>
    </lineage>
</organism>
<evidence type="ECO:0000256" key="15">
    <source>
        <dbReference type="SAM" id="Phobius"/>
    </source>
</evidence>
<dbReference type="InterPro" id="IPR011042">
    <property type="entry name" value="6-blade_b-propeller_TolB-like"/>
</dbReference>
<keyword evidence="7 15" id="KW-0812">Transmembrane</keyword>
<dbReference type="GO" id="GO:0005886">
    <property type="term" value="C:plasma membrane"/>
    <property type="evidence" value="ECO:0007669"/>
    <property type="project" value="UniProtKB-SubCell"/>
</dbReference>
<dbReference type="InterPro" id="IPR008969">
    <property type="entry name" value="CarboxyPept-like_regulatory"/>
</dbReference>
<dbReference type="Gene3D" id="2.10.25.10">
    <property type="entry name" value="Laminin"/>
    <property type="match status" value="5"/>
</dbReference>
<gene>
    <name evidence="18" type="primary">LOC115214302</name>
</gene>
<evidence type="ECO:0000256" key="7">
    <source>
        <dbReference type="ARBA" id="ARBA00022692"/>
    </source>
</evidence>
<dbReference type="CDD" id="cd00054">
    <property type="entry name" value="EGF_CA"/>
    <property type="match status" value="1"/>
</dbReference>
<dbReference type="InterPro" id="IPR028916">
    <property type="entry name" value="Tox-GHH_dom"/>
</dbReference>
<dbReference type="RefSeq" id="XP_029639320.1">
    <property type="nucleotide sequence ID" value="XM_029783460.2"/>
</dbReference>
<evidence type="ECO:0000256" key="9">
    <source>
        <dbReference type="ARBA" id="ARBA00022989"/>
    </source>
</evidence>
<comment type="subcellular location">
    <subcellularLocation>
        <location evidence="2">Cell membrane</location>
    </subcellularLocation>
    <subcellularLocation>
        <location evidence="3">Cell projection</location>
    </subcellularLocation>
    <subcellularLocation>
        <location evidence="1">Membrane</location>
        <topology evidence="1">Single-pass membrane protein</topology>
    </subcellularLocation>
</comment>
<dbReference type="InterPro" id="IPR056823">
    <property type="entry name" value="TEN-like_YD-shell"/>
</dbReference>
<dbReference type="Pfam" id="PF24329">
    <property type="entry name" value="FN-plug_TEN1-4"/>
    <property type="match status" value="1"/>
</dbReference>
<reference evidence="18" key="1">
    <citation type="submission" date="2025-08" db="UniProtKB">
        <authorList>
            <consortium name="RefSeq"/>
        </authorList>
    </citation>
    <scope>IDENTIFICATION</scope>
</reference>
<feature type="region of interest" description="Disordered" evidence="14">
    <location>
        <begin position="189"/>
        <end position="232"/>
    </location>
</feature>
<keyword evidence="11 13" id="KW-1015">Disulfide bond</keyword>
<dbReference type="Gene3D" id="2.180.10.10">
    <property type="entry name" value="RHS repeat-associated core"/>
    <property type="match status" value="1"/>
</dbReference>
<keyword evidence="9 15" id="KW-1133">Transmembrane helix</keyword>